<evidence type="ECO:0000313" key="1">
    <source>
        <dbReference type="EMBL" id="PIA13170.1"/>
    </source>
</evidence>
<proteinExistence type="predicted"/>
<dbReference type="AlphaFoldDB" id="A0A2G5B2D0"/>
<keyword evidence="2" id="KW-1185">Reference proteome</keyword>
<evidence type="ECO:0000313" key="2">
    <source>
        <dbReference type="Proteomes" id="UP000242474"/>
    </source>
</evidence>
<reference evidence="1 2" key="1">
    <citation type="journal article" date="2015" name="Genome Biol. Evol.">
        <title>Phylogenomic analyses indicate that early fungi evolved digesting cell walls of algal ancestors of land plants.</title>
        <authorList>
            <person name="Chang Y."/>
            <person name="Wang S."/>
            <person name="Sekimoto S."/>
            <person name="Aerts A.L."/>
            <person name="Choi C."/>
            <person name="Clum A."/>
            <person name="LaButti K.M."/>
            <person name="Lindquist E.A."/>
            <person name="Yee Ngan C."/>
            <person name="Ohm R.A."/>
            <person name="Salamov A.A."/>
            <person name="Grigoriev I.V."/>
            <person name="Spatafora J.W."/>
            <person name="Berbee M.L."/>
        </authorList>
    </citation>
    <scope>NUCLEOTIDE SEQUENCE [LARGE SCALE GENOMIC DNA]</scope>
    <source>
        <strain evidence="1 2">NRRL 1564</strain>
    </source>
</reference>
<sequence length="199" mass="21028">MPTDNATLPSSLVLRLPMCSYREALLSLPPGAAQELRVAIDLTLPSATISDAVPAAVLAANASDGDAAVLAVPASRKRIAANTASVSNAAPPAKRAGPNRSAHAQAIADAEEYPELHETPITLKIPGFRPSTFKELTQELLGALRLNRNLSDAAPSNPLACFHLNGDNITFVLKNRDATAKLLNTSLVFRGRAFPWTTE</sequence>
<dbReference type="Proteomes" id="UP000242474">
    <property type="component" value="Unassembled WGS sequence"/>
</dbReference>
<protein>
    <submittedName>
        <fullName evidence="1">Uncharacterized protein</fullName>
    </submittedName>
</protein>
<organism evidence="1 2">
    <name type="scientific">Coemansia reversa (strain ATCC 12441 / NRRL 1564)</name>
    <dbReference type="NCBI Taxonomy" id="763665"/>
    <lineage>
        <taxon>Eukaryota</taxon>
        <taxon>Fungi</taxon>
        <taxon>Fungi incertae sedis</taxon>
        <taxon>Zoopagomycota</taxon>
        <taxon>Kickxellomycotina</taxon>
        <taxon>Kickxellomycetes</taxon>
        <taxon>Kickxellales</taxon>
        <taxon>Kickxellaceae</taxon>
        <taxon>Coemansia</taxon>
    </lineage>
</organism>
<dbReference type="OrthoDB" id="5675519at2759"/>
<name>A0A2G5B2D0_COERN</name>
<dbReference type="EMBL" id="KZ303545">
    <property type="protein sequence ID" value="PIA13170.1"/>
    <property type="molecule type" value="Genomic_DNA"/>
</dbReference>
<gene>
    <name evidence="1" type="ORF">COEREDRAFT_83666</name>
</gene>
<accession>A0A2G5B2D0</accession>
<feature type="non-terminal residue" evidence="1">
    <location>
        <position position="199"/>
    </location>
</feature>